<dbReference type="AlphaFoldDB" id="A0A7W6P3K0"/>
<dbReference type="PANTHER" id="PTHR33993:SF14">
    <property type="entry name" value="GB|AAF24581.1"/>
    <property type="match status" value="1"/>
</dbReference>
<comment type="caution">
    <text evidence="2">The sequence shown here is derived from an EMBL/GenBank/DDBJ whole genome shotgun (WGS) entry which is preliminary data.</text>
</comment>
<dbReference type="Proteomes" id="UP000584824">
    <property type="component" value="Unassembled WGS sequence"/>
</dbReference>
<keyword evidence="3" id="KW-1185">Reference proteome</keyword>
<evidence type="ECO:0000313" key="2">
    <source>
        <dbReference type="EMBL" id="MBB4104919.1"/>
    </source>
</evidence>
<dbReference type="InterPro" id="IPR052164">
    <property type="entry name" value="Anthracycline_SecMetBiosynth"/>
</dbReference>
<dbReference type="PANTHER" id="PTHR33993">
    <property type="entry name" value="GLYOXALASE-RELATED"/>
    <property type="match status" value="1"/>
</dbReference>
<dbReference type="InterPro" id="IPR029068">
    <property type="entry name" value="Glyas_Bleomycin-R_OHBP_Dase"/>
</dbReference>
<dbReference type="InterPro" id="IPR004360">
    <property type="entry name" value="Glyas_Fos-R_dOase_dom"/>
</dbReference>
<organism evidence="2 3">
    <name type="scientific">Allorhizobium borbori</name>
    <dbReference type="NCBI Taxonomy" id="485907"/>
    <lineage>
        <taxon>Bacteria</taxon>
        <taxon>Pseudomonadati</taxon>
        <taxon>Pseudomonadota</taxon>
        <taxon>Alphaproteobacteria</taxon>
        <taxon>Hyphomicrobiales</taxon>
        <taxon>Rhizobiaceae</taxon>
        <taxon>Rhizobium/Agrobacterium group</taxon>
        <taxon>Allorhizobium</taxon>
    </lineage>
</organism>
<evidence type="ECO:0000313" key="3">
    <source>
        <dbReference type="Proteomes" id="UP000584824"/>
    </source>
</evidence>
<name>A0A7W6P3K0_9HYPH</name>
<dbReference type="InterPro" id="IPR037523">
    <property type="entry name" value="VOC_core"/>
</dbReference>
<reference evidence="2 3" key="1">
    <citation type="submission" date="2020-08" db="EMBL/GenBank/DDBJ databases">
        <title>Genomic Encyclopedia of Type Strains, Phase IV (KMG-IV): sequencing the most valuable type-strain genomes for metagenomic binning, comparative biology and taxonomic classification.</title>
        <authorList>
            <person name="Goeker M."/>
        </authorList>
    </citation>
    <scope>NUCLEOTIDE SEQUENCE [LARGE SCALE GENOMIC DNA]</scope>
    <source>
        <strain evidence="2 3">DSM 26385</strain>
    </source>
</reference>
<dbReference type="PROSITE" id="PS51819">
    <property type="entry name" value="VOC"/>
    <property type="match status" value="2"/>
</dbReference>
<feature type="domain" description="VOC" evidence="1">
    <location>
        <begin position="4"/>
        <end position="124"/>
    </location>
</feature>
<accession>A0A7W6P3K0</accession>
<sequence length="259" mass="27283">MQGSFIWYELMSADTAAATAFYGAVVGWEAKPQGEPHGDYTIFSVPGFEMGVAGMMAINPDMACSGARPGWIGYIAANDVDATVAEIVATGGRLLKGPEDIPGGIGRFAVVNDPHGAVFCLFRPNMPEGPLPASAAPGSQGTFGWRELYAGNREADFAFYSRLFGWEKSLAVDMGDMGIYQCFDLKGQGLGGMMTATPDMGPPTWNYYINVDGIEAAAARVAAAGGKVLHGPQEVPGGSFILNCLDREGALFSLASMTR</sequence>
<dbReference type="Gene3D" id="3.10.180.10">
    <property type="entry name" value="2,3-Dihydroxybiphenyl 1,2-Dioxygenase, domain 1"/>
    <property type="match status" value="2"/>
</dbReference>
<gene>
    <name evidence="2" type="ORF">GGQ66_003501</name>
</gene>
<feature type="domain" description="VOC" evidence="1">
    <location>
        <begin position="142"/>
        <end position="257"/>
    </location>
</feature>
<proteinExistence type="predicted"/>
<dbReference type="Pfam" id="PF00903">
    <property type="entry name" value="Glyoxalase"/>
    <property type="match status" value="1"/>
</dbReference>
<protein>
    <recommendedName>
        <fullName evidence="1">VOC domain-containing protein</fullName>
    </recommendedName>
</protein>
<evidence type="ECO:0000259" key="1">
    <source>
        <dbReference type="PROSITE" id="PS51819"/>
    </source>
</evidence>
<dbReference type="SUPFAM" id="SSF54593">
    <property type="entry name" value="Glyoxalase/Bleomycin resistance protein/Dihydroxybiphenyl dioxygenase"/>
    <property type="match status" value="2"/>
</dbReference>
<dbReference type="EMBL" id="JACIDU010000015">
    <property type="protein sequence ID" value="MBB4104919.1"/>
    <property type="molecule type" value="Genomic_DNA"/>
</dbReference>
<dbReference type="CDD" id="cd07247">
    <property type="entry name" value="SgaA_N_like"/>
    <property type="match status" value="1"/>
</dbReference>
<dbReference type="Pfam" id="PF18029">
    <property type="entry name" value="Glyoxalase_6"/>
    <property type="match status" value="1"/>
</dbReference>
<dbReference type="InterPro" id="IPR041581">
    <property type="entry name" value="Glyoxalase_6"/>
</dbReference>
<dbReference type="RefSeq" id="WP_183793983.1">
    <property type="nucleotide sequence ID" value="NZ_JACIDU010000015.1"/>
</dbReference>